<organism evidence="8 9">
    <name type="scientific">Tahibacter aquaticus</name>
    <dbReference type="NCBI Taxonomy" id="520092"/>
    <lineage>
        <taxon>Bacteria</taxon>
        <taxon>Pseudomonadati</taxon>
        <taxon>Pseudomonadota</taxon>
        <taxon>Gammaproteobacteria</taxon>
        <taxon>Lysobacterales</taxon>
        <taxon>Rhodanobacteraceae</taxon>
        <taxon>Tahibacter</taxon>
    </lineage>
</organism>
<evidence type="ECO:0000256" key="2">
    <source>
        <dbReference type="ARBA" id="ARBA00009399"/>
    </source>
</evidence>
<dbReference type="Pfam" id="PF04138">
    <property type="entry name" value="GtrA_DPMS_TM"/>
    <property type="match status" value="1"/>
</dbReference>
<feature type="transmembrane region" description="Helical" evidence="6">
    <location>
        <begin position="12"/>
        <end position="30"/>
    </location>
</feature>
<name>A0A4R6ZA43_9GAMM</name>
<evidence type="ECO:0000256" key="4">
    <source>
        <dbReference type="ARBA" id="ARBA00022989"/>
    </source>
</evidence>
<dbReference type="AlphaFoldDB" id="A0A4R6ZA43"/>
<feature type="transmembrane region" description="Helical" evidence="6">
    <location>
        <begin position="36"/>
        <end position="54"/>
    </location>
</feature>
<comment type="similarity">
    <text evidence="2">Belongs to the GtrA family.</text>
</comment>
<evidence type="ECO:0000259" key="7">
    <source>
        <dbReference type="Pfam" id="PF04138"/>
    </source>
</evidence>
<keyword evidence="3 6" id="KW-0812">Transmembrane</keyword>
<evidence type="ECO:0000256" key="3">
    <source>
        <dbReference type="ARBA" id="ARBA00022692"/>
    </source>
</evidence>
<evidence type="ECO:0000313" key="8">
    <source>
        <dbReference type="EMBL" id="TDR48810.1"/>
    </source>
</evidence>
<comment type="caution">
    <text evidence="8">The sequence shown here is derived from an EMBL/GenBank/DDBJ whole genome shotgun (WGS) entry which is preliminary data.</text>
</comment>
<dbReference type="PANTHER" id="PTHR38459:SF1">
    <property type="entry name" value="PROPHAGE BACTOPRENOL-LINKED GLUCOSE TRANSLOCASE HOMOLOG"/>
    <property type="match status" value="1"/>
</dbReference>
<dbReference type="InterPro" id="IPR051401">
    <property type="entry name" value="GtrA_CellWall_Glycosyl"/>
</dbReference>
<keyword evidence="4 6" id="KW-1133">Transmembrane helix</keyword>
<evidence type="ECO:0000256" key="6">
    <source>
        <dbReference type="SAM" id="Phobius"/>
    </source>
</evidence>
<evidence type="ECO:0000256" key="1">
    <source>
        <dbReference type="ARBA" id="ARBA00004141"/>
    </source>
</evidence>
<reference evidence="8 9" key="1">
    <citation type="submission" date="2019-03" db="EMBL/GenBank/DDBJ databases">
        <title>Genomic Encyclopedia of Type Strains, Phase IV (KMG-IV): sequencing the most valuable type-strain genomes for metagenomic binning, comparative biology and taxonomic classification.</title>
        <authorList>
            <person name="Goeker M."/>
        </authorList>
    </citation>
    <scope>NUCLEOTIDE SEQUENCE [LARGE SCALE GENOMIC DNA]</scope>
    <source>
        <strain evidence="8 9">DSM 21667</strain>
    </source>
</reference>
<dbReference type="Proteomes" id="UP000295293">
    <property type="component" value="Unassembled WGS sequence"/>
</dbReference>
<dbReference type="GO" id="GO:0005886">
    <property type="term" value="C:plasma membrane"/>
    <property type="evidence" value="ECO:0007669"/>
    <property type="project" value="TreeGrafter"/>
</dbReference>
<evidence type="ECO:0000256" key="5">
    <source>
        <dbReference type="ARBA" id="ARBA00023136"/>
    </source>
</evidence>
<feature type="transmembrane region" description="Helical" evidence="6">
    <location>
        <begin position="100"/>
        <end position="121"/>
    </location>
</feature>
<accession>A0A4R6ZA43</accession>
<evidence type="ECO:0000313" key="9">
    <source>
        <dbReference type="Proteomes" id="UP000295293"/>
    </source>
</evidence>
<keyword evidence="5 6" id="KW-0472">Membrane</keyword>
<comment type="subcellular location">
    <subcellularLocation>
        <location evidence="1">Membrane</location>
        <topology evidence="1">Multi-pass membrane protein</topology>
    </subcellularLocation>
</comment>
<dbReference type="GO" id="GO:0000271">
    <property type="term" value="P:polysaccharide biosynthetic process"/>
    <property type="evidence" value="ECO:0007669"/>
    <property type="project" value="InterPro"/>
</dbReference>
<gene>
    <name evidence="8" type="ORF">DFR29_101434</name>
</gene>
<dbReference type="InterPro" id="IPR007267">
    <property type="entry name" value="GtrA_DPMS_TM"/>
</dbReference>
<feature type="transmembrane region" description="Helical" evidence="6">
    <location>
        <begin position="74"/>
        <end position="94"/>
    </location>
</feature>
<dbReference type="EMBL" id="SNZH01000001">
    <property type="protein sequence ID" value="TDR48810.1"/>
    <property type="molecule type" value="Genomic_DNA"/>
</dbReference>
<sequence length="131" mass="14419">MKRQLSHEAMRFLVSGGVNTAVTYLLYLALLPGLGYWPAYSAAFVTGIVTSYFLNTRFVFRVRTSTRRAAAFPLVYLAQYLFGLAVLHVSVRWLAVPAQYAALISIALSVPFTFALSRFVLAPRAGAPPQS</sequence>
<dbReference type="RefSeq" id="WP_133816916.1">
    <property type="nucleotide sequence ID" value="NZ_SNZH01000001.1"/>
</dbReference>
<keyword evidence="9" id="KW-1185">Reference proteome</keyword>
<dbReference type="OrthoDB" id="2666802at2"/>
<feature type="domain" description="GtrA/DPMS transmembrane" evidence="7">
    <location>
        <begin position="11"/>
        <end position="120"/>
    </location>
</feature>
<protein>
    <submittedName>
        <fullName evidence="8">Putative flippase GtrA</fullName>
    </submittedName>
</protein>
<proteinExistence type="inferred from homology"/>
<dbReference type="PANTHER" id="PTHR38459">
    <property type="entry name" value="PROPHAGE BACTOPRENOL-LINKED GLUCOSE TRANSLOCASE HOMOLOG"/>
    <property type="match status" value="1"/>
</dbReference>